<evidence type="ECO:0000313" key="1">
    <source>
        <dbReference type="EMBL" id="TPH05811.1"/>
    </source>
</evidence>
<dbReference type="EMBL" id="SDPH01000010">
    <property type="protein sequence ID" value="TPH05811.1"/>
    <property type="molecule type" value="Genomic_DNA"/>
</dbReference>
<proteinExistence type="predicted"/>
<organism evidence="1 2">
    <name type="scientific">Haemophilus haemolyticus</name>
    <dbReference type="NCBI Taxonomy" id="726"/>
    <lineage>
        <taxon>Bacteria</taxon>
        <taxon>Pseudomonadati</taxon>
        <taxon>Pseudomonadota</taxon>
        <taxon>Gammaproteobacteria</taxon>
        <taxon>Pasteurellales</taxon>
        <taxon>Pasteurellaceae</taxon>
        <taxon>Haemophilus</taxon>
    </lineage>
</organism>
<name>A0ABY2YSV4_HAEHA</name>
<protein>
    <submittedName>
        <fullName evidence="1">Uncharacterized protein</fullName>
    </submittedName>
</protein>
<sequence>MDQPFYKDSFYKLQIKNKYYINSIKNAANLKTFSKLTALLLFLFKLIKNFLMNATKTAVRHHQNVICRLSLSDNHID</sequence>
<accession>A0ABY2YSV4</accession>
<comment type="caution">
    <text evidence="1">The sequence shown here is derived from an EMBL/GenBank/DDBJ whole genome shotgun (WGS) entry which is preliminary data.</text>
</comment>
<keyword evidence="2" id="KW-1185">Reference proteome</keyword>
<evidence type="ECO:0000313" key="2">
    <source>
        <dbReference type="Proteomes" id="UP000318353"/>
    </source>
</evidence>
<gene>
    <name evidence="1" type="ORF">EUX50_03450</name>
</gene>
<reference evidence="1 2" key="1">
    <citation type="submission" date="2019-01" db="EMBL/GenBank/DDBJ databases">
        <title>Comparative genomic analysis identifies haemin-independent Haemophilus haemolyticus: a formal re-classification of Haemophilus intermedius.</title>
        <authorList>
            <person name="Harris T.M."/>
            <person name="Price E.P."/>
            <person name="Sarovich D.S."/>
            <person name="Norskov-Lauritsen N."/>
            <person name="Beissbarth J."/>
            <person name="Chang A.B."/>
            <person name="Smith-Vaughan H.C."/>
        </authorList>
    </citation>
    <scope>NUCLEOTIDE SEQUENCE [LARGE SCALE GENOMIC DNA]</scope>
    <source>
        <strain evidence="1 2">CCUG 15949</strain>
    </source>
</reference>
<dbReference type="Proteomes" id="UP000318353">
    <property type="component" value="Unassembled WGS sequence"/>
</dbReference>